<accession>A0A7M1RXJ6</accession>
<keyword evidence="2" id="KW-0227">DNA damage</keyword>
<evidence type="ECO:0000259" key="6">
    <source>
        <dbReference type="SMART" id="SM00986"/>
    </source>
</evidence>
<dbReference type="InterPro" id="IPR018085">
    <property type="entry name" value="Ura-DNA_Glyclase_AS"/>
</dbReference>
<dbReference type="PROSITE" id="PS00130">
    <property type="entry name" value="U_DNA_GLYCOSYLASE"/>
    <property type="match status" value="1"/>
</dbReference>
<dbReference type="KEGG" id="vg:65129696"/>
<feature type="domain" description="Uracil-DNA glycosylase-like" evidence="6">
    <location>
        <begin position="47"/>
        <end position="210"/>
    </location>
</feature>
<feature type="active site" description="Proton acceptor" evidence="5">
    <location>
        <position position="62"/>
    </location>
</feature>
<name>A0A7M1RXJ6_9CAUD</name>
<keyword evidence="4" id="KW-0234">DNA repair</keyword>
<reference evidence="7 8" key="1">
    <citation type="submission" date="2020-07" db="EMBL/GenBank/DDBJ databases">
        <title>Taxonomic proposal: Crassvirales, a new order of highly abundant and diverse bacterial viruses.</title>
        <authorList>
            <person name="Shkoporov A.N."/>
            <person name="Stockdale S.R."/>
            <person name="Guerin E."/>
            <person name="Ross R.P."/>
            <person name="Hill C."/>
        </authorList>
    </citation>
    <scope>NUCLEOTIDE SEQUENCE [LARGE SCALE GENOMIC DNA]</scope>
</reference>
<dbReference type="EMBL" id="MT774387">
    <property type="protein sequence ID" value="QOR59175.1"/>
    <property type="molecule type" value="Genomic_DNA"/>
</dbReference>
<dbReference type="GO" id="GO:0097510">
    <property type="term" value="P:base-excision repair, AP site formation via deaminated base removal"/>
    <property type="evidence" value="ECO:0007669"/>
    <property type="project" value="TreeGrafter"/>
</dbReference>
<dbReference type="Pfam" id="PF03167">
    <property type="entry name" value="UDG"/>
    <property type="match status" value="1"/>
</dbReference>
<evidence type="ECO:0000313" key="8">
    <source>
        <dbReference type="Proteomes" id="UP000594132"/>
    </source>
</evidence>
<dbReference type="CDD" id="cd10027">
    <property type="entry name" value="UDG-F1-like"/>
    <property type="match status" value="1"/>
</dbReference>
<dbReference type="InterPro" id="IPR002043">
    <property type="entry name" value="UDG_fam1"/>
</dbReference>
<dbReference type="Gene3D" id="3.40.470.10">
    <property type="entry name" value="Uracil-DNA glycosylase-like domain"/>
    <property type="match status" value="1"/>
</dbReference>
<evidence type="ECO:0000256" key="1">
    <source>
        <dbReference type="ARBA" id="ARBA00008184"/>
    </source>
</evidence>
<evidence type="ECO:0000313" key="7">
    <source>
        <dbReference type="EMBL" id="QOR59175.1"/>
    </source>
</evidence>
<dbReference type="GeneID" id="65129696"/>
<evidence type="ECO:0000256" key="5">
    <source>
        <dbReference type="PROSITE-ProRule" id="PRU10072"/>
    </source>
</evidence>
<evidence type="ECO:0000256" key="4">
    <source>
        <dbReference type="ARBA" id="ARBA00023204"/>
    </source>
</evidence>
<dbReference type="SUPFAM" id="SSF52141">
    <property type="entry name" value="Uracil-DNA glycosylase-like"/>
    <property type="match status" value="1"/>
</dbReference>
<organism evidence="7 8">
    <name type="scientific">uncultured phage cr111_1</name>
    <dbReference type="NCBI Taxonomy" id="2772071"/>
    <lineage>
        <taxon>Viruses</taxon>
        <taxon>Duplodnaviria</taxon>
        <taxon>Heunggongvirae</taxon>
        <taxon>Uroviricota</taxon>
        <taxon>Caudoviricetes</taxon>
        <taxon>Crassvirales</taxon>
        <taxon>Steigviridae</taxon>
        <taxon>Asinivirinae</taxon>
        <taxon>Lahndsivirus</taxon>
        <taxon>Lahndsivirus rarus</taxon>
    </lineage>
</organism>
<dbReference type="InterPro" id="IPR005122">
    <property type="entry name" value="Uracil-DNA_glycosylase-like"/>
</dbReference>
<keyword evidence="3" id="KW-0378">Hydrolase</keyword>
<protein>
    <submittedName>
        <fullName evidence="7">Uracil-DNA glycosylase</fullName>
    </submittedName>
</protein>
<dbReference type="InterPro" id="IPR036895">
    <property type="entry name" value="Uracil-DNA_glycosylase-like_sf"/>
</dbReference>
<dbReference type="SMART" id="SM00986">
    <property type="entry name" value="UDG"/>
    <property type="match status" value="1"/>
</dbReference>
<dbReference type="GO" id="GO:0004844">
    <property type="term" value="F:uracil DNA N-glycosylase activity"/>
    <property type="evidence" value="ECO:0007669"/>
    <property type="project" value="InterPro"/>
</dbReference>
<dbReference type="Proteomes" id="UP000594132">
    <property type="component" value="Segment"/>
</dbReference>
<proteinExistence type="inferred from homology"/>
<dbReference type="PANTHER" id="PTHR11264:SF8">
    <property type="entry name" value="URACIL-DNA GLYCOSYLASE-LIKE DOMAIN-CONTAINING PROTEIN"/>
    <property type="match status" value="1"/>
</dbReference>
<sequence>MTKEEYFGGWLKVIDKDEMDKVLALLDGLYGKYPIWPLKENVFKAFRLCPYEDLKVVMIGQDPYPQPGVATGILFGNNPNTSEESLSPSLKVIKEAVLNPTIPHGVVRFDNSMESWAKQGILMINSALTVEANRIGSHTMYWRQFISKMLTNLSMYSPGLIYVLYGAQAKTFRPYINNSNVVFEVPHPAYFARTGQRFETTMFDEINVILKRKNNTTINWYEKVL</sequence>
<evidence type="ECO:0000256" key="3">
    <source>
        <dbReference type="ARBA" id="ARBA00022801"/>
    </source>
</evidence>
<dbReference type="SMART" id="SM00987">
    <property type="entry name" value="UreE_C"/>
    <property type="match status" value="1"/>
</dbReference>
<keyword evidence="8" id="KW-1185">Reference proteome</keyword>
<comment type="similarity">
    <text evidence="1">Belongs to the uracil-DNA glycosylase (UDG) superfamily. UNG family.</text>
</comment>
<dbReference type="PANTHER" id="PTHR11264">
    <property type="entry name" value="URACIL-DNA GLYCOSYLASE"/>
    <property type="match status" value="1"/>
</dbReference>
<dbReference type="RefSeq" id="YP_010111333.1">
    <property type="nucleotide sequence ID" value="NC_055880.1"/>
</dbReference>
<evidence type="ECO:0000256" key="2">
    <source>
        <dbReference type="ARBA" id="ARBA00022763"/>
    </source>
</evidence>